<feature type="transmembrane region" description="Helical" evidence="6">
    <location>
        <begin position="246"/>
        <end position="268"/>
    </location>
</feature>
<feature type="transmembrane region" description="Helical" evidence="6">
    <location>
        <begin position="363"/>
        <end position="389"/>
    </location>
</feature>
<dbReference type="PANTHER" id="PTHR43427:SF12">
    <property type="entry name" value="CHLORIDE TRANSPORTER"/>
    <property type="match status" value="1"/>
</dbReference>
<dbReference type="GO" id="GO:0015108">
    <property type="term" value="F:chloride transmembrane transporter activity"/>
    <property type="evidence" value="ECO:0007669"/>
    <property type="project" value="InterPro"/>
</dbReference>
<feature type="transmembrane region" description="Helical" evidence="6">
    <location>
        <begin position="50"/>
        <end position="67"/>
    </location>
</feature>
<reference evidence="7" key="1">
    <citation type="journal article" date="2006" name="Mar. Ecol. Prog. Ser.">
        <title>Gene diversity and organization in rbcL-containing genome fragments from uncultivated Synechococcus in the Gulf of Mexico.</title>
        <authorList>
            <person name="John D.E."/>
            <person name="Wawrik B."/>
            <person name="Tabita F.R."/>
            <person name="Paul J.H."/>
        </authorList>
    </citation>
    <scope>NUCLEOTIDE SEQUENCE</scope>
</reference>
<protein>
    <submittedName>
        <fullName evidence="7">Possible chloride channel</fullName>
    </submittedName>
</protein>
<dbReference type="CDD" id="cd00400">
    <property type="entry name" value="Voltage_gated_ClC"/>
    <property type="match status" value="1"/>
</dbReference>
<organism evidence="7">
    <name type="scientific">uncultured marine type-A Synechococcus GOM 3O12</name>
    <dbReference type="NCBI Taxonomy" id="364151"/>
    <lineage>
        <taxon>Bacteria</taxon>
        <taxon>Bacillati</taxon>
        <taxon>Cyanobacteriota</taxon>
        <taxon>Cyanophyceae</taxon>
        <taxon>Synechococcales</taxon>
        <taxon>Synechococcaceae</taxon>
        <taxon>Synechococcus</taxon>
        <taxon>environmental samples</taxon>
    </lineage>
</organism>
<dbReference type="AlphaFoldDB" id="Q0QKI5"/>
<feature type="transmembrane region" description="Helical" evidence="6">
    <location>
        <begin position="213"/>
        <end position="234"/>
    </location>
</feature>
<feature type="transmembrane region" description="Helical" evidence="6">
    <location>
        <begin position="337"/>
        <end position="356"/>
    </location>
</feature>
<dbReference type="PANTHER" id="PTHR43427">
    <property type="entry name" value="CHLORIDE CHANNEL PROTEIN CLC-E"/>
    <property type="match status" value="1"/>
</dbReference>
<feature type="transmembrane region" description="Helical" evidence="6">
    <location>
        <begin position="315"/>
        <end position="331"/>
    </location>
</feature>
<dbReference type="GO" id="GO:0016020">
    <property type="term" value="C:membrane"/>
    <property type="evidence" value="ECO:0007669"/>
    <property type="project" value="UniProtKB-SubCell"/>
</dbReference>
<evidence type="ECO:0000256" key="2">
    <source>
        <dbReference type="ARBA" id="ARBA00022692"/>
    </source>
</evidence>
<evidence type="ECO:0000256" key="6">
    <source>
        <dbReference type="SAM" id="Phobius"/>
    </source>
</evidence>
<dbReference type="SUPFAM" id="SSF81340">
    <property type="entry name" value="Clc chloride channel"/>
    <property type="match status" value="1"/>
</dbReference>
<dbReference type="Gene3D" id="1.10.3080.10">
    <property type="entry name" value="Clc chloride channel"/>
    <property type="match status" value="1"/>
</dbReference>
<evidence type="ECO:0000256" key="4">
    <source>
        <dbReference type="ARBA" id="ARBA00023136"/>
    </source>
</evidence>
<dbReference type="Pfam" id="PF00654">
    <property type="entry name" value="Voltage_CLC"/>
    <property type="match status" value="1"/>
</dbReference>
<proteinExistence type="predicted"/>
<sequence length="416" mass="43867">MNQLRLSALALLTGAISGAGAALVLGLIGVITRALWGDPLVEGLQRQIPLIWSLAVCGGIGLLLSQLHRAGDQTLLPELPETIAELLDPDHAPPRNNGRAILSAALAQIGGGSIGPEALMTRLAALLSQRIWRGRDHDLKLAATAGSLGLFGFPLLGGAVVQSDRHRDLIARWIPGVLGGGAGFAAFHGIDQASGGSLQRIPYSWPSNLGEDLGSFSSAAIAGVVGWGLGWLLLRWRSWLEPQQLLAHWRWWPALTGLLLGLTMHWLPLVPFAGEEQLRPLLEGVNRIEPSVLMISAIIKLLLLGLCLETGWRGGLFFPLFFIACAAGIGLNELSPGLGSLGSWCGGITGAIYLTVLRSPLLALILGLGLLQGHGATAVLVGMAVAWLITHRPQPGDAPPPGLQTPDSPECPEPQW</sequence>
<feature type="transmembrane region" description="Helical" evidence="6">
    <location>
        <begin position="139"/>
        <end position="161"/>
    </location>
</feature>
<dbReference type="InterPro" id="IPR014743">
    <property type="entry name" value="Cl-channel_core"/>
</dbReference>
<keyword evidence="4 6" id="KW-0472">Membrane</keyword>
<keyword evidence="3 6" id="KW-1133">Transmembrane helix</keyword>
<feature type="region of interest" description="Disordered" evidence="5">
    <location>
        <begin position="396"/>
        <end position="416"/>
    </location>
</feature>
<evidence type="ECO:0000256" key="5">
    <source>
        <dbReference type="SAM" id="MobiDB-lite"/>
    </source>
</evidence>
<evidence type="ECO:0000256" key="1">
    <source>
        <dbReference type="ARBA" id="ARBA00004141"/>
    </source>
</evidence>
<dbReference type="InterPro" id="IPR050368">
    <property type="entry name" value="ClC-type_chloride_channel"/>
</dbReference>
<evidence type="ECO:0000256" key="3">
    <source>
        <dbReference type="ARBA" id="ARBA00022989"/>
    </source>
</evidence>
<dbReference type="EMBL" id="DQ325540">
    <property type="protein sequence ID" value="ABD96344.1"/>
    <property type="molecule type" value="Genomic_DNA"/>
</dbReference>
<accession>Q0QKI5</accession>
<name>Q0QKI5_9SYNE</name>
<keyword evidence="2 6" id="KW-0812">Transmembrane</keyword>
<comment type="subcellular location">
    <subcellularLocation>
        <location evidence="1">Membrane</location>
        <topology evidence="1">Multi-pass membrane protein</topology>
    </subcellularLocation>
</comment>
<evidence type="ECO:0000313" key="7">
    <source>
        <dbReference type="EMBL" id="ABD96344.1"/>
    </source>
</evidence>
<dbReference type="InterPro" id="IPR001807">
    <property type="entry name" value="ClC"/>
</dbReference>
<feature type="transmembrane region" description="Helical" evidence="6">
    <location>
        <begin position="288"/>
        <end position="308"/>
    </location>
</feature>